<evidence type="ECO:0008006" key="4">
    <source>
        <dbReference type="Google" id="ProtNLM"/>
    </source>
</evidence>
<feature type="transmembrane region" description="Helical" evidence="1">
    <location>
        <begin position="154"/>
        <end position="171"/>
    </location>
</feature>
<sequence length="204" mass="22826">MLNRDLVIPAIATVLLAILFPLYWSNLYGHAFDGFDTAFQQDLYSLSWSDALFMVIGALEIYIYWTLARVLKNNLSLRLARTMLIILACIVAIFHATILFDLFFAITGQEMQPDTFSNSAVVALFIAGGCLLLYSVFAIALALILLVETARDQVLLKVFAIMLLIIATLQLTMVFAYVNLLLFPMALIVLTLFFSKKPDTLEVV</sequence>
<feature type="transmembrane region" description="Helical" evidence="1">
    <location>
        <begin position="83"/>
        <end position="108"/>
    </location>
</feature>
<feature type="transmembrane region" description="Helical" evidence="1">
    <location>
        <begin position="51"/>
        <end position="71"/>
    </location>
</feature>
<feature type="transmembrane region" description="Helical" evidence="1">
    <location>
        <begin position="7"/>
        <end position="24"/>
    </location>
</feature>
<keyword evidence="1" id="KW-1133">Transmembrane helix</keyword>
<reference evidence="2 3" key="1">
    <citation type="journal article" date="2015" name="BMC Genomics">
        <title>Genome mining reveals unlocked bioactive potential of marine Gram-negative bacteria.</title>
        <authorList>
            <person name="Machado H."/>
            <person name="Sonnenschein E.C."/>
            <person name="Melchiorsen J."/>
            <person name="Gram L."/>
        </authorList>
    </citation>
    <scope>NUCLEOTIDE SEQUENCE [LARGE SCALE GENOMIC DNA]</scope>
    <source>
        <strain evidence="2 3">S3137</strain>
    </source>
</reference>
<dbReference type="PATRIC" id="fig|151081.8.peg.205"/>
<evidence type="ECO:0000313" key="3">
    <source>
        <dbReference type="Proteomes" id="UP000033664"/>
    </source>
</evidence>
<dbReference type="GeneID" id="58227762"/>
<evidence type="ECO:0000313" key="2">
    <source>
        <dbReference type="EMBL" id="KJZ01122.1"/>
    </source>
</evidence>
<keyword evidence="3" id="KW-1185">Reference proteome</keyword>
<name>A0A0F4Q3J7_9GAMM</name>
<accession>A0A0F4Q3J7</accession>
<feature type="transmembrane region" description="Helical" evidence="1">
    <location>
        <begin position="177"/>
        <end position="195"/>
    </location>
</feature>
<proteinExistence type="predicted"/>
<keyword evidence="1" id="KW-0812">Transmembrane</keyword>
<dbReference type="eggNOG" id="ENOG5032RS1">
    <property type="taxonomic scope" value="Bacteria"/>
</dbReference>
<dbReference type="OrthoDB" id="6238822at2"/>
<dbReference type="Proteomes" id="UP000033664">
    <property type="component" value="Unassembled WGS sequence"/>
</dbReference>
<dbReference type="AlphaFoldDB" id="A0A0F4Q3J7"/>
<organism evidence="2 3">
    <name type="scientific">Pseudoalteromonas ruthenica</name>
    <dbReference type="NCBI Taxonomy" id="151081"/>
    <lineage>
        <taxon>Bacteria</taxon>
        <taxon>Pseudomonadati</taxon>
        <taxon>Pseudomonadota</taxon>
        <taxon>Gammaproteobacteria</taxon>
        <taxon>Alteromonadales</taxon>
        <taxon>Pseudoalteromonadaceae</taxon>
        <taxon>Pseudoalteromonas</taxon>
    </lineage>
</organism>
<protein>
    <recommendedName>
        <fullName evidence="4">DUF4386 domain-containing protein</fullName>
    </recommendedName>
</protein>
<feature type="transmembrane region" description="Helical" evidence="1">
    <location>
        <begin position="120"/>
        <end position="147"/>
    </location>
</feature>
<gene>
    <name evidence="2" type="ORF">TW72_04575</name>
</gene>
<comment type="caution">
    <text evidence="2">The sequence shown here is derived from an EMBL/GenBank/DDBJ whole genome shotgun (WGS) entry which is preliminary data.</text>
</comment>
<evidence type="ECO:0000256" key="1">
    <source>
        <dbReference type="SAM" id="Phobius"/>
    </source>
</evidence>
<dbReference type="RefSeq" id="WP_045978172.1">
    <property type="nucleotide sequence ID" value="NZ_JXXY01000001.1"/>
</dbReference>
<keyword evidence="1" id="KW-0472">Membrane</keyword>
<dbReference type="EMBL" id="JXXZ01000004">
    <property type="protein sequence ID" value="KJZ01122.1"/>
    <property type="molecule type" value="Genomic_DNA"/>
</dbReference>